<dbReference type="EC" id="2.1.1.72" evidence="1"/>
<dbReference type="GO" id="GO:0003677">
    <property type="term" value="F:DNA binding"/>
    <property type="evidence" value="ECO:0007669"/>
    <property type="project" value="InterPro"/>
</dbReference>
<evidence type="ECO:0000256" key="1">
    <source>
        <dbReference type="ARBA" id="ARBA00011900"/>
    </source>
</evidence>
<feature type="domain" description="DNA methylase adenine-specific" evidence="7">
    <location>
        <begin position="110"/>
        <end position="235"/>
    </location>
</feature>
<organism evidence="8 9">
    <name type="scientific">Lusitaniella coriacea LEGE 07157</name>
    <dbReference type="NCBI Taxonomy" id="945747"/>
    <lineage>
        <taxon>Bacteria</taxon>
        <taxon>Bacillati</taxon>
        <taxon>Cyanobacteriota</taxon>
        <taxon>Cyanophyceae</taxon>
        <taxon>Spirulinales</taxon>
        <taxon>Lusitaniellaceae</taxon>
        <taxon>Lusitaniella</taxon>
    </lineage>
</organism>
<keyword evidence="5" id="KW-0680">Restriction system</keyword>
<dbReference type="Pfam" id="PF02384">
    <property type="entry name" value="N6_Mtase"/>
    <property type="match status" value="1"/>
</dbReference>
<evidence type="ECO:0000256" key="6">
    <source>
        <dbReference type="ARBA" id="ARBA00047942"/>
    </source>
</evidence>
<evidence type="ECO:0000313" key="9">
    <source>
        <dbReference type="Proteomes" id="UP000654482"/>
    </source>
</evidence>
<comment type="catalytic activity">
    <reaction evidence="6">
        <text>a 2'-deoxyadenosine in DNA + S-adenosyl-L-methionine = an N(6)-methyl-2'-deoxyadenosine in DNA + S-adenosyl-L-homocysteine + H(+)</text>
        <dbReference type="Rhea" id="RHEA:15197"/>
        <dbReference type="Rhea" id="RHEA-COMP:12418"/>
        <dbReference type="Rhea" id="RHEA-COMP:12419"/>
        <dbReference type="ChEBI" id="CHEBI:15378"/>
        <dbReference type="ChEBI" id="CHEBI:57856"/>
        <dbReference type="ChEBI" id="CHEBI:59789"/>
        <dbReference type="ChEBI" id="CHEBI:90615"/>
        <dbReference type="ChEBI" id="CHEBI:90616"/>
        <dbReference type="EC" id="2.1.1.72"/>
    </reaction>
</comment>
<sequence>MTTPLPSVIRLNVELGEKVLNEKLQRDFRQRFDKLCHRRSDSTVFQDWVEVAAICLHQTPCNQGILPKDAKYEELEARYMEFVLKYKREGLTVFSEMLGIVQMALSETHSDFLGELYEALELTGSSEKQRRGEFFTPHHLSTLMAKMSLDKEFIGQAIAEKGHLSLCEPACGFGGMVIETCKHIEALGFEPSQMVFVEATDISRTCFHATYLQLSLLGIPARVRHGNTLSDEMWEVWATPILQLRLRKGEIDPRLRRIAEMAEGMAEEEPEVETVAQELCLPEKKVESAETYQLELFSDGEGEEPRL</sequence>
<dbReference type="PRINTS" id="PR00507">
    <property type="entry name" value="N12N6MTFRASE"/>
</dbReference>
<dbReference type="SUPFAM" id="SSF53335">
    <property type="entry name" value="S-adenosyl-L-methionine-dependent methyltransferases"/>
    <property type="match status" value="1"/>
</dbReference>
<evidence type="ECO:0000256" key="4">
    <source>
        <dbReference type="ARBA" id="ARBA00022691"/>
    </source>
</evidence>
<gene>
    <name evidence="8" type="ORF">IQ249_15170</name>
</gene>
<dbReference type="Proteomes" id="UP000654482">
    <property type="component" value="Unassembled WGS sequence"/>
</dbReference>
<evidence type="ECO:0000256" key="2">
    <source>
        <dbReference type="ARBA" id="ARBA00022603"/>
    </source>
</evidence>
<dbReference type="GO" id="GO:0032259">
    <property type="term" value="P:methylation"/>
    <property type="evidence" value="ECO:0007669"/>
    <property type="project" value="UniProtKB-KW"/>
</dbReference>
<evidence type="ECO:0000259" key="7">
    <source>
        <dbReference type="Pfam" id="PF02384"/>
    </source>
</evidence>
<reference evidence="8" key="1">
    <citation type="submission" date="2020-10" db="EMBL/GenBank/DDBJ databases">
        <authorList>
            <person name="Castelo-Branco R."/>
            <person name="Eusebio N."/>
            <person name="Adriana R."/>
            <person name="Vieira A."/>
            <person name="Brugerolle De Fraissinette N."/>
            <person name="Rezende De Castro R."/>
            <person name="Schneider M.P."/>
            <person name="Vasconcelos V."/>
            <person name="Leao P.N."/>
        </authorList>
    </citation>
    <scope>NUCLEOTIDE SEQUENCE</scope>
    <source>
        <strain evidence="8">LEGE 07157</strain>
    </source>
</reference>
<evidence type="ECO:0000313" key="8">
    <source>
        <dbReference type="EMBL" id="MBE9117240.1"/>
    </source>
</evidence>
<keyword evidence="4" id="KW-0949">S-adenosyl-L-methionine</keyword>
<accession>A0A8J7JC71</accession>
<dbReference type="EMBL" id="JADEWZ010000022">
    <property type="protein sequence ID" value="MBE9117240.1"/>
    <property type="molecule type" value="Genomic_DNA"/>
</dbReference>
<evidence type="ECO:0000256" key="5">
    <source>
        <dbReference type="ARBA" id="ARBA00022747"/>
    </source>
</evidence>
<keyword evidence="9" id="KW-1185">Reference proteome</keyword>
<comment type="caution">
    <text evidence="8">The sequence shown here is derived from an EMBL/GenBank/DDBJ whole genome shotgun (WGS) entry which is preliminary data.</text>
</comment>
<dbReference type="GO" id="GO:0009007">
    <property type="term" value="F:site-specific DNA-methyltransferase (adenine-specific) activity"/>
    <property type="evidence" value="ECO:0007669"/>
    <property type="project" value="UniProtKB-EC"/>
</dbReference>
<dbReference type="GO" id="GO:0009307">
    <property type="term" value="P:DNA restriction-modification system"/>
    <property type="evidence" value="ECO:0007669"/>
    <property type="project" value="UniProtKB-KW"/>
</dbReference>
<dbReference type="AlphaFoldDB" id="A0A8J7JC71"/>
<dbReference type="PANTHER" id="PTHR42933:SF1">
    <property type="entry name" value="SITE-SPECIFIC DNA-METHYLTRANSFERASE (ADENINE-SPECIFIC)"/>
    <property type="match status" value="1"/>
</dbReference>
<keyword evidence="2 8" id="KW-0489">Methyltransferase</keyword>
<dbReference type="RefSeq" id="WP_194030328.1">
    <property type="nucleotide sequence ID" value="NZ_JADEWZ010000022.1"/>
</dbReference>
<proteinExistence type="predicted"/>
<keyword evidence="3" id="KW-0808">Transferase</keyword>
<dbReference type="InterPro" id="IPR051537">
    <property type="entry name" value="DNA_Adenine_Mtase"/>
</dbReference>
<dbReference type="Gene3D" id="3.40.50.150">
    <property type="entry name" value="Vaccinia Virus protein VP39"/>
    <property type="match status" value="1"/>
</dbReference>
<name>A0A8J7JC71_9CYAN</name>
<protein>
    <recommendedName>
        <fullName evidence="1">site-specific DNA-methyltransferase (adenine-specific)</fullName>
        <ecNumber evidence="1">2.1.1.72</ecNumber>
    </recommendedName>
</protein>
<dbReference type="PANTHER" id="PTHR42933">
    <property type="entry name" value="SLR6095 PROTEIN"/>
    <property type="match status" value="1"/>
</dbReference>
<dbReference type="InterPro" id="IPR003356">
    <property type="entry name" value="DNA_methylase_A-5"/>
</dbReference>
<evidence type="ECO:0000256" key="3">
    <source>
        <dbReference type="ARBA" id="ARBA00022679"/>
    </source>
</evidence>
<dbReference type="InterPro" id="IPR029063">
    <property type="entry name" value="SAM-dependent_MTases_sf"/>
</dbReference>
<dbReference type="GO" id="GO:0008170">
    <property type="term" value="F:N-methyltransferase activity"/>
    <property type="evidence" value="ECO:0007669"/>
    <property type="project" value="InterPro"/>
</dbReference>